<dbReference type="Gene3D" id="3.40.30.10">
    <property type="entry name" value="Glutaredoxin"/>
    <property type="match status" value="1"/>
</dbReference>
<dbReference type="Pfam" id="PF13417">
    <property type="entry name" value="GST_N_3"/>
    <property type="match status" value="1"/>
</dbReference>
<dbReference type="PROSITE" id="PS50405">
    <property type="entry name" value="GST_CTER"/>
    <property type="match status" value="1"/>
</dbReference>
<dbReference type="CDD" id="cd03196">
    <property type="entry name" value="GST_C_5"/>
    <property type="match status" value="1"/>
</dbReference>
<evidence type="ECO:0000259" key="1">
    <source>
        <dbReference type="PROSITE" id="PS50404"/>
    </source>
</evidence>
<dbReference type="SUPFAM" id="SSF47616">
    <property type="entry name" value="GST C-terminal domain-like"/>
    <property type="match status" value="1"/>
</dbReference>
<proteinExistence type="predicted"/>
<dbReference type="Proteomes" id="UP000196880">
    <property type="component" value="Unassembled WGS sequence"/>
</dbReference>
<gene>
    <name evidence="3" type="ORF">B6A14_07140</name>
</gene>
<dbReference type="InterPro" id="IPR050983">
    <property type="entry name" value="GST_Omega/HSP26"/>
</dbReference>
<dbReference type="Pfam" id="PF00043">
    <property type="entry name" value="GST_C"/>
    <property type="match status" value="1"/>
</dbReference>
<dbReference type="InterPro" id="IPR036249">
    <property type="entry name" value="Thioredoxin-like_sf"/>
</dbReference>
<evidence type="ECO:0000259" key="2">
    <source>
        <dbReference type="PROSITE" id="PS50405"/>
    </source>
</evidence>
<dbReference type="Gene3D" id="1.20.1050.10">
    <property type="match status" value="1"/>
</dbReference>
<protein>
    <submittedName>
        <fullName evidence="3">Glutathione S-transferase</fullName>
    </submittedName>
</protein>
<dbReference type="OrthoDB" id="9813092at2"/>
<keyword evidence="3" id="KW-0808">Transferase</keyword>
<reference evidence="3 4" key="1">
    <citation type="submission" date="2017-03" db="EMBL/GenBank/DDBJ databases">
        <title>New species Polynucleobacter sp. MWH-EgelM1-30-B4.</title>
        <authorList>
            <person name="Hahn M.W."/>
        </authorList>
    </citation>
    <scope>NUCLEOTIDE SEQUENCE [LARGE SCALE GENOMIC DNA]</scope>
    <source>
        <strain evidence="3 4">MWH-EgelM1-30-B4</strain>
    </source>
</reference>
<feature type="domain" description="GST N-terminal" evidence="1">
    <location>
        <begin position="1"/>
        <end position="79"/>
    </location>
</feature>
<dbReference type="GO" id="GO:0005737">
    <property type="term" value="C:cytoplasm"/>
    <property type="evidence" value="ECO:0007669"/>
    <property type="project" value="TreeGrafter"/>
</dbReference>
<keyword evidence="4" id="KW-1185">Reference proteome</keyword>
<dbReference type="InterPro" id="IPR040079">
    <property type="entry name" value="Glutathione_S-Trfase"/>
</dbReference>
<dbReference type="PANTHER" id="PTHR43968:SF6">
    <property type="entry name" value="GLUTATHIONE S-TRANSFERASE OMEGA"/>
    <property type="match status" value="1"/>
</dbReference>
<dbReference type="SFLD" id="SFLDS00019">
    <property type="entry name" value="Glutathione_Transferase_(cytos"/>
    <property type="match status" value="1"/>
</dbReference>
<evidence type="ECO:0000313" key="4">
    <source>
        <dbReference type="Proteomes" id="UP000196880"/>
    </source>
</evidence>
<dbReference type="EMBL" id="NAIA01000003">
    <property type="protein sequence ID" value="OWF65558.1"/>
    <property type="molecule type" value="Genomic_DNA"/>
</dbReference>
<dbReference type="GO" id="GO:0016740">
    <property type="term" value="F:transferase activity"/>
    <property type="evidence" value="ECO:0007669"/>
    <property type="project" value="UniProtKB-KW"/>
</dbReference>
<dbReference type="AlphaFoldDB" id="A0A210RX30"/>
<dbReference type="InterPro" id="IPR004046">
    <property type="entry name" value="GST_C"/>
</dbReference>
<evidence type="ECO:0000313" key="3">
    <source>
        <dbReference type="EMBL" id="OWF65558.1"/>
    </source>
</evidence>
<dbReference type="SUPFAM" id="SSF52833">
    <property type="entry name" value="Thioredoxin-like"/>
    <property type="match status" value="1"/>
</dbReference>
<dbReference type="PROSITE" id="PS50404">
    <property type="entry name" value="GST_NTER"/>
    <property type="match status" value="1"/>
</dbReference>
<dbReference type="InterPro" id="IPR004045">
    <property type="entry name" value="Glutathione_S-Trfase_N"/>
</dbReference>
<sequence length="202" mass="23419">MMAILYSYRRCPYAMRARMALKYSGIQLEHREIALRDKPKSMLLASPKGTVPVLCVDGQVIDQSLDIMHWALDKSDPDGWKHVDEKAASSWIEKNDGPFKTLLDQYKYPNRYPEFNPEEVLSASIKLMLKPIESALHNHEYLLGNKLSWVDIAIFPFIRQFAGVNPKTFEALPLPKTRKWLTQQIESELFNSIMEKHPTWVD</sequence>
<accession>A0A210RX30</accession>
<dbReference type="PROSITE" id="PS51354">
    <property type="entry name" value="GLUTAREDOXIN_2"/>
    <property type="match status" value="1"/>
</dbReference>
<dbReference type="InterPro" id="IPR036282">
    <property type="entry name" value="Glutathione-S-Trfase_C_sf"/>
</dbReference>
<name>A0A210RX30_9BURK</name>
<feature type="domain" description="GST C-terminal" evidence="2">
    <location>
        <begin position="78"/>
        <end position="202"/>
    </location>
</feature>
<dbReference type="InterPro" id="IPR010987">
    <property type="entry name" value="Glutathione-S-Trfase_C-like"/>
</dbReference>
<dbReference type="PANTHER" id="PTHR43968">
    <property type="match status" value="1"/>
</dbReference>
<organism evidence="3 4">
    <name type="scientific">Polynucleobacter hirudinilacicola</name>
    <dbReference type="NCBI Taxonomy" id="1743166"/>
    <lineage>
        <taxon>Bacteria</taxon>
        <taxon>Pseudomonadati</taxon>
        <taxon>Pseudomonadota</taxon>
        <taxon>Betaproteobacteria</taxon>
        <taxon>Burkholderiales</taxon>
        <taxon>Burkholderiaceae</taxon>
        <taxon>Polynucleobacter</taxon>
    </lineage>
</organism>
<comment type="caution">
    <text evidence="3">The sequence shown here is derived from an EMBL/GenBank/DDBJ whole genome shotgun (WGS) entry which is preliminary data.</text>
</comment>